<protein>
    <submittedName>
        <fullName evidence="1">Predicted protein</fullName>
    </submittedName>
</protein>
<name>B0DHF4_LACBS</name>
<evidence type="ECO:0000313" key="2">
    <source>
        <dbReference type="Proteomes" id="UP000001194"/>
    </source>
</evidence>
<evidence type="ECO:0000313" key="1">
    <source>
        <dbReference type="EMBL" id="EDR06009.1"/>
    </source>
</evidence>
<accession>B0DHF4</accession>
<dbReference type="InParanoid" id="B0DHF4"/>
<dbReference type="KEGG" id="lbc:LACBIDRAFT_329224"/>
<gene>
    <name evidence="1" type="ORF">LACBIDRAFT_329224</name>
</gene>
<organism evidence="2">
    <name type="scientific">Laccaria bicolor (strain S238N-H82 / ATCC MYA-4686)</name>
    <name type="common">Bicoloured deceiver</name>
    <name type="synonym">Laccaria laccata var. bicolor</name>
    <dbReference type="NCBI Taxonomy" id="486041"/>
    <lineage>
        <taxon>Eukaryota</taxon>
        <taxon>Fungi</taxon>
        <taxon>Dikarya</taxon>
        <taxon>Basidiomycota</taxon>
        <taxon>Agaricomycotina</taxon>
        <taxon>Agaricomycetes</taxon>
        <taxon>Agaricomycetidae</taxon>
        <taxon>Agaricales</taxon>
        <taxon>Agaricineae</taxon>
        <taxon>Hydnangiaceae</taxon>
        <taxon>Laccaria</taxon>
    </lineage>
</organism>
<dbReference type="Proteomes" id="UP000001194">
    <property type="component" value="Unassembled WGS sequence"/>
</dbReference>
<dbReference type="EMBL" id="DS547110">
    <property type="protein sequence ID" value="EDR06009.1"/>
    <property type="molecule type" value="Genomic_DNA"/>
</dbReference>
<proteinExistence type="predicted"/>
<dbReference type="HOGENOM" id="CLU_1532838_0_0_1"/>
<dbReference type="AlphaFoldDB" id="B0DHF4"/>
<dbReference type="RefSeq" id="XP_001883297.1">
    <property type="nucleotide sequence ID" value="XM_001883262.1"/>
</dbReference>
<sequence>MSNPHRNPATPASNWHLSPAQYESFEAPYTRTPVNLRSAGSDWRAFAKALTNYPILVILMPTGYNISRSASTDSNQALCNNYPIATTMYEGTLSRPGSTPPFVSASTSIEFWKAFFSNLATNTTDPLFYNARLLYDALQVVKEFPNGLPGFETRPIRGPADVQILMEEIMGLTRD</sequence>
<keyword evidence="2" id="KW-1185">Reference proteome</keyword>
<dbReference type="GeneID" id="6078861"/>
<reference evidence="1 2" key="1">
    <citation type="journal article" date="2008" name="Nature">
        <title>The genome of Laccaria bicolor provides insights into mycorrhizal symbiosis.</title>
        <authorList>
            <person name="Martin F."/>
            <person name="Aerts A."/>
            <person name="Ahren D."/>
            <person name="Brun A."/>
            <person name="Danchin E.G.J."/>
            <person name="Duchaussoy F."/>
            <person name="Gibon J."/>
            <person name="Kohler A."/>
            <person name="Lindquist E."/>
            <person name="Pereda V."/>
            <person name="Salamov A."/>
            <person name="Shapiro H.J."/>
            <person name="Wuyts J."/>
            <person name="Blaudez D."/>
            <person name="Buee M."/>
            <person name="Brokstein P."/>
            <person name="Canbaeck B."/>
            <person name="Cohen D."/>
            <person name="Courty P.E."/>
            <person name="Coutinho P.M."/>
            <person name="Delaruelle C."/>
            <person name="Detter J.C."/>
            <person name="Deveau A."/>
            <person name="DiFazio S."/>
            <person name="Duplessis S."/>
            <person name="Fraissinet-Tachet L."/>
            <person name="Lucic E."/>
            <person name="Frey-Klett P."/>
            <person name="Fourrey C."/>
            <person name="Feussner I."/>
            <person name="Gay G."/>
            <person name="Grimwood J."/>
            <person name="Hoegger P.J."/>
            <person name="Jain P."/>
            <person name="Kilaru S."/>
            <person name="Labbe J."/>
            <person name="Lin Y.C."/>
            <person name="Legue V."/>
            <person name="Le Tacon F."/>
            <person name="Marmeisse R."/>
            <person name="Melayah D."/>
            <person name="Montanini B."/>
            <person name="Muratet M."/>
            <person name="Nehls U."/>
            <person name="Niculita-Hirzel H."/>
            <person name="Oudot-Le Secq M.P."/>
            <person name="Peter M."/>
            <person name="Quesneville H."/>
            <person name="Rajashekar B."/>
            <person name="Reich M."/>
            <person name="Rouhier N."/>
            <person name="Schmutz J."/>
            <person name="Yin T."/>
            <person name="Chalot M."/>
            <person name="Henrissat B."/>
            <person name="Kuees U."/>
            <person name="Lucas S."/>
            <person name="Van de Peer Y."/>
            <person name="Podila G.K."/>
            <person name="Polle A."/>
            <person name="Pukkila P.J."/>
            <person name="Richardson P.M."/>
            <person name="Rouze P."/>
            <person name="Sanders I.R."/>
            <person name="Stajich J.E."/>
            <person name="Tunlid A."/>
            <person name="Tuskan G."/>
            <person name="Grigoriev I.V."/>
        </authorList>
    </citation>
    <scope>NUCLEOTIDE SEQUENCE [LARGE SCALE GENOMIC DNA]</scope>
    <source>
        <strain evidence="2">S238N-H82 / ATCC MYA-4686</strain>
    </source>
</reference>